<feature type="transmembrane region" description="Helical" evidence="5">
    <location>
        <begin position="275"/>
        <end position="296"/>
    </location>
</feature>
<organism evidence="7 8">
    <name type="scientific">Streptomyces smaragdinus</name>
    <dbReference type="NCBI Taxonomy" id="2585196"/>
    <lineage>
        <taxon>Bacteria</taxon>
        <taxon>Bacillati</taxon>
        <taxon>Actinomycetota</taxon>
        <taxon>Actinomycetes</taxon>
        <taxon>Kitasatosporales</taxon>
        <taxon>Streptomycetaceae</taxon>
        <taxon>Streptomyces</taxon>
    </lineage>
</organism>
<dbReference type="InterPro" id="IPR044880">
    <property type="entry name" value="NCX_ion-bd_dom_sf"/>
</dbReference>
<keyword evidence="3 5" id="KW-1133">Transmembrane helix</keyword>
<gene>
    <name evidence="7" type="primary">yrbG</name>
    <name evidence="7" type="ORF">SRB5_06690</name>
</gene>
<feature type="transmembrane region" description="Helical" evidence="5">
    <location>
        <begin position="211"/>
        <end position="234"/>
    </location>
</feature>
<name>A0A7K0CAW5_9ACTN</name>
<sequence>MGPVPALLLGLAALVVGADMVVREGSALAARFHLSPLVIGMTVVSLGTSLPELAIGITAAQQGNGGLAVGNIVGTNVVNVLLILGLSALLRPIDFELRTLRVDLPAMAGAALLLYVLARDGSLATADGWWMCAYGAAYLALMIELARRDARRVRLVRDSGGGPAPAKTRPRPVALALPLLLLGLAVIVAGAEFLVDGAVEIARDLGAGDALIGLTVVAVGTSAPELVTTVVATVRGGDRSIALGNLIGSSVFNIALILGPTVLVAPGAVPVPDDVLALDLIVMVAAAIVCVPVIVTRRRLTRVEGGAFVATYIGYMTWLLTTRL</sequence>
<dbReference type="EMBL" id="WEGJ01000001">
    <property type="protein sequence ID" value="MQY10558.1"/>
    <property type="molecule type" value="Genomic_DNA"/>
</dbReference>
<comment type="caution">
    <text evidence="7">The sequence shown here is derived from an EMBL/GenBank/DDBJ whole genome shotgun (WGS) entry which is preliminary data.</text>
</comment>
<feature type="transmembrane region" description="Helical" evidence="5">
    <location>
        <begin position="102"/>
        <end position="122"/>
    </location>
</feature>
<feature type="transmembrane region" description="Helical" evidence="5">
    <location>
        <begin position="173"/>
        <end position="191"/>
    </location>
</feature>
<feature type="domain" description="Sodium/calcium exchanger membrane region" evidence="6">
    <location>
        <begin position="6"/>
        <end position="142"/>
    </location>
</feature>
<evidence type="ECO:0000256" key="4">
    <source>
        <dbReference type="ARBA" id="ARBA00023136"/>
    </source>
</evidence>
<evidence type="ECO:0000313" key="8">
    <source>
        <dbReference type="Proteomes" id="UP000466345"/>
    </source>
</evidence>
<dbReference type="PANTHER" id="PTHR10846">
    <property type="entry name" value="SODIUM/POTASSIUM/CALCIUM EXCHANGER"/>
    <property type="match status" value="1"/>
</dbReference>
<feature type="transmembrane region" description="Helical" evidence="5">
    <location>
        <begin position="303"/>
        <end position="321"/>
    </location>
</feature>
<keyword evidence="4 5" id="KW-0472">Membrane</keyword>
<evidence type="ECO:0000313" key="7">
    <source>
        <dbReference type="EMBL" id="MQY10558.1"/>
    </source>
</evidence>
<protein>
    <submittedName>
        <fullName evidence="7">Inner membrane protein YrbG</fullName>
    </submittedName>
</protein>
<proteinExistence type="predicted"/>
<evidence type="ECO:0000256" key="5">
    <source>
        <dbReference type="SAM" id="Phobius"/>
    </source>
</evidence>
<comment type="subcellular location">
    <subcellularLocation>
        <location evidence="1">Membrane</location>
        <topology evidence="1">Multi-pass membrane protein</topology>
    </subcellularLocation>
</comment>
<dbReference type="NCBIfam" id="TIGR00367">
    <property type="entry name" value="calcium/sodium antiporter"/>
    <property type="match status" value="1"/>
</dbReference>
<dbReference type="PANTHER" id="PTHR10846:SF8">
    <property type="entry name" value="INNER MEMBRANE PROTEIN YRBG"/>
    <property type="match status" value="1"/>
</dbReference>
<accession>A0A7K0CAW5</accession>
<dbReference type="GO" id="GO:0005262">
    <property type="term" value="F:calcium channel activity"/>
    <property type="evidence" value="ECO:0007669"/>
    <property type="project" value="TreeGrafter"/>
</dbReference>
<dbReference type="Pfam" id="PF01699">
    <property type="entry name" value="Na_Ca_ex"/>
    <property type="match status" value="2"/>
</dbReference>
<dbReference type="GO" id="GO:0005886">
    <property type="term" value="C:plasma membrane"/>
    <property type="evidence" value="ECO:0007669"/>
    <property type="project" value="TreeGrafter"/>
</dbReference>
<feature type="transmembrane region" description="Helical" evidence="5">
    <location>
        <begin position="246"/>
        <end position="269"/>
    </location>
</feature>
<evidence type="ECO:0000256" key="2">
    <source>
        <dbReference type="ARBA" id="ARBA00022692"/>
    </source>
</evidence>
<reference evidence="7 8" key="1">
    <citation type="submission" date="2019-10" db="EMBL/GenBank/DDBJ databases">
        <title>Streptomyces smaragdinus sp. nov. and Streptomyces fabii sp. nov., isolated from the gut of fungus growing-termite Macrotermes natalensis.</title>
        <authorList>
            <person name="Schwitalla J."/>
            <person name="Benndorf R."/>
            <person name="Martin K."/>
            <person name="De Beer W."/>
            <person name="Kaster A.-K."/>
            <person name="Vollmers J."/>
            <person name="Poulsen M."/>
            <person name="Beemelmanns C."/>
        </authorList>
    </citation>
    <scope>NUCLEOTIDE SEQUENCE [LARGE SCALE GENOMIC DNA]</scope>
    <source>
        <strain evidence="7 8">RB5</strain>
    </source>
</reference>
<feature type="transmembrane region" description="Helical" evidence="5">
    <location>
        <begin position="68"/>
        <end position="90"/>
    </location>
</feature>
<evidence type="ECO:0000256" key="1">
    <source>
        <dbReference type="ARBA" id="ARBA00004141"/>
    </source>
</evidence>
<dbReference type="GO" id="GO:0008273">
    <property type="term" value="F:calcium, potassium:sodium antiporter activity"/>
    <property type="evidence" value="ECO:0007669"/>
    <property type="project" value="TreeGrafter"/>
</dbReference>
<dbReference type="InterPro" id="IPR004837">
    <property type="entry name" value="NaCa_Exmemb"/>
</dbReference>
<evidence type="ECO:0000259" key="6">
    <source>
        <dbReference type="Pfam" id="PF01699"/>
    </source>
</evidence>
<dbReference type="GO" id="GO:0006874">
    <property type="term" value="P:intracellular calcium ion homeostasis"/>
    <property type="evidence" value="ECO:0007669"/>
    <property type="project" value="TreeGrafter"/>
</dbReference>
<feature type="transmembrane region" description="Helical" evidence="5">
    <location>
        <begin position="128"/>
        <end position="146"/>
    </location>
</feature>
<keyword evidence="2 5" id="KW-0812">Transmembrane</keyword>
<feature type="domain" description="Sodium/calcium exchanger membrane region" evidence="6">
    <location>
        <begin position="177"/>
        <end position="320"/>
    </location>
</feature>
<keyword evidence="8" id="KW-1185">Reference proteome</keyword>
<dbReference type="Proteomes" id="UP000466345">
    <property type="component" value="Unassembled WGS sequence"/>
</dbReference>
<dbReference type="InterPro" id="IPR004481">
    <property type="entry name" value="K/Na/Ca-exchanger"/>
</dbReference>
<dbReference type="AlphaFoldDB" id="A0A7K0CAW5"/>
<evidence type="ECO:0000256" key="3">
    <source>
        <dbReference type="ARBA" id="ARBA00022989"/>
    </source>
</evidence>
<dbReference type="Gene3D" id="1.20.1420.30">
    <property type="entry name" value="NCX, central ion-binding region"/>
    <property type="match status" value="1"/>
</dbReference>